<dbReference type="InterPro" id="IPR036291">
    <property type="entry name" value="NAD(P)-bd_dom_sf"/>
</dbReference>
<sequence>MPRFLQYTEFGGPEVLKLITVDKPTAGPGEIVVRVKAVGLNPVDFKIFRGPAAETYGATLPSGVANDYSGVVEQIGEGVTRFAVGDEVLGGARNYAMADFLVTTEDATIVHKPAELSFEQAAGLTVVGRTAWATVEAFGLTDADTVLISAAAGGVGVLAVQLAKRKGATVVGTASESNHEFVRSLGAIPVTYGDGVVERLREAAPQGYTTALDNHGPDTIDAALELGIPIERINTIAVWGPADRGASHIGGAQASTEDLARVAELVANGELEFPVSGIYPLERAAEAYEELERGHVRGKLIVVTD</sequence>
<evidence type="ECO:0000259" key="1">
    <source>
        <dbReference type="SMART" id="SM00829"/>
    </source>
</evidence>
<dbReference type="SMART" id="SM00829">
    <property type="entry name" value="PKS_ER"/>
    <property type="match status" value="1"/>
</dbReference>
<dbReference type="Pfam" id="PF08240">
    <property type="entry name" value="ADH_N"/>
    <property type="match status" value="1"/>
</dbReference>
<protein>
    <submittedName>
        <fullName evidence="2">NADP-dependent oxidoreductase</fullName>
    </submittedName>
</protein>
<dbReference type="RefSeq" id="WP_108963586.1">
    <property type="nucleotide sequence ID" value="NZ_QEFB01000017.1"/>
</dbReference>
<evidence type="ECO:0000313" key="2">
    <source>
        <dbReference type="EMBL" id="PWC06058.1"/>
    </source>
</evidence>
<dbReference type="Gene3D" id="3.90.180.10">
    <property type="entry name" value="Medium-chain alcohol dehydrogenases, catalytic domain"/>
    <property type="match status" value="1"/>
</dbReference>
<dbReference type="InterPro" id="IPR011032">
    <property type="entry name" value="GroES-like_sf"/>
</dbReference>
<reference evidence="3" key="1">
    <citation type="submission" date="2018-04" db="EMBL/GenBank/DDBJ databases">
        <authorList>
            <person name="Liu S."/>
            <person name="Wang Z."/>
            <person name="Li J."/>
        </authorList>
    </citation>
    <scope>NUCLEOTIDE SEQUENCE [LARGE SCALE GENOMIC DNA]</scope>
    <source>
        <strain evidence="3">622</strain>
    </source>
</reference>
<dbReference type="PANTHER" id="PTHR11695">
    <property type="entry name" value="ALCOHOL DEHYDROGENASE RELATED"/>
    <property type="match status" value="1"/>
</dbReference>
<dbReference type="Gene3D" id="3.40.50.720">
    <property type="entry name" value="NAD(P)-binding Rossmann-like Domain"/>
    <property type="match status" value="1"/>
</dbReference>
<name>A0A2U1TAY7_9MICO</name>
<dbReference type="InterPro" id="IPR013154">
    <property type="entry name" value="ADH-like_N"/>
</dbReference>
<dbReference type="InterPro" id="IPR020843">
    <property type="entry name" value="ER"/>
</dbReference>
<proteinExistence type="predicted"/>
<dbReference type="CDD" id="cd05289">
    <property type="entry name" value="MDR_like_2"/>
    <property type="match status" value="1"/>
</dbReference>
<dbReference type="GO" id="GO:0016491">
    <property type="term" value="F:oxidoreductase activity"/>
    <property type="evidence" value="ECO:0007669"/>
    <property type="project" value="InterPro"/>
</dbReference>
<comment type="caution">
    <text evidence="2">The sequence shown here is derived from an EMBL/GenBank/DDBJ whole genome shotgun (WGS) entry which is preliminary data.</text>
</comment>
<dbReference type="PANTHER" id="PTHR11695:SF294">
    <property type="entry name" value="RETICULON-4-INTERACTING PROTEIN 1, MITOCHONDRIAL"/>
    <property type="match status" value="1"/>
</dbReference>
<dbReference type="SUPFAM" id="SSF51735">
    <property type="entry name" value="NAD(P)-binding Rossmann-fold domains"/>
    <property type="match status" value="1"/>
</dbReference>
<dbReference type="SUPFAM" id="SSF50129">
    <property type="entry name" value="GroES-like"/>
    <property type="match status" value="1"/>
</dbReference>
<accession>A0A2U1TAY7</accession>
<dbReference type="InterPro" id="IPR050700">
    <property type="entry name" value="YIM1/Zinc_Alcohol_DH_Fams"/>
</dbReference>
<dbReference type="Proteomes" id="UP000244962">
    <property type="component" value="Unassembled WGS sequence"/>
</dbReference>
<feature type="domain" description="Enoyl reductase (ER)" evidence="1">
    <location>
        <begin position="11"/>
        <end position="302"/>
    </location>
</feature>
<gene>
    <name evidence="2" type="ORF">DF223_13585</name>
</gene>
<dbReference type="AlphaFoldDB" id="A0A2U1TAY7"/>
<evidence type="ECO:0000313" key="3">
    <source>
        <dbReference type="Proteomes" id="UP000244962"/>
    </source>
</evidence>
<dbReference type="EMBL" id="QEFB01000017">
    <property type="protein sequence ID" value="PWC06058.1"/>
    <property type="molecule type" value="Genomic_DNA"/>
</dbReference>
<organism evidence="2 3">
    <name type="scientific">Mycetocola zhujimingii</name>
    <dbReference type="NCBI Taxonomy" id="2079792"/>
    <lineage>
        <taxon>Bacteria</taxon>
        <taxon>Bacillati</taxon>
        <taxon>Actinomycetota</taxon>
        <taxon>Actinomycetes</taxon>
        <taxon>Micrococcales</taxon>
        <taxon>Microbacteriaceae</taxon>
        <taxon>Mycetocola</taxon>
    </lineage>
</organism>
<dbReference type="Pfam" id="PF13602">
    <property type="entry name" value="ADH_zinc_N_2"/>
    <property type="match status" value="1"/>
</dbReference>
<keyword evidence="3" id="KW-1185">Reference proteome</keyword>